<accession>A0ACB8T9H5</accession>
<proteinExistence type="predicted"/>
<comment type="caution">
    <text evidence="1">The sequence shown here is derived from an EMBL/GenBank/DDBJ whole genome shotgun (WGS) entry which is preliminary data.</text>
</comment>
<evidence type="ECO:0000313" key="1">
    <source>
        <dbReference type="EMBL" id="KAI0065112.1"/>
    </source>
</evidence>
<reference evidence="1" key="1">
    <citation type="submission" date="2021-03" db="EMBL/GenBank/DDBJ databases">
        <authorList>
            <consortium name="DOE Joint Genome Institute"/>
            <person name="Ahrendt S."/>
            <person name="Looney B.P."/>
            <person name="Miyauchi S."/>
            <person name="Morin E."/>
            <person name="Drula E."/>
            <person name="Courty P.E."/>
            <person name="Chicoki N."/>
            <person name="Fauchery L."/>
            <person name="Kohler A."/>
            <person name="Kuo A."/>
            <person name="Labutti K."/>
            <person name="Pangilinan J."/>
            <person name="Lipzen A."/>
            <person name="Riley R."/>
            <person name="Andreopoulos W."/>
            <person name="He G."/>
            <person name="Johnson J."/>
            <person name="Barry K.W."/>
            <person name="Grigoriev I.V."/>
            <person name="Nagy L."/>
            <person name="Hibbett D."/>
            <person name="Henrissat B."/>
            <person name="Matheny P.B."/>
            <person name="Labbe J."/>
            <person name="Martin F."/>
        </authorList>
    </citation>
    <scope>NUCLEOTIDE SEQUENCE</scope>
    <source>
        <strain evidence="1">HHB10654</strain>
    </source>
</reference>
<organism evidence="1 2">
    <name type="scientific">Artomyces pyxidatus</name>
    <dbReference type="NCBI Taxonomy" id="48021"/>
    <lineage>
        <taxon>Eukaryota</taxon>
        <taxon>Fungi</taxon>
        <taxon>Dikarya</taxon>
        <taxon>Basidiomycota</taxon>
        <taxon>Agaricomycotina</taxon>
        <taxon>Agaricomycetes</taxon>
        <taxon>Russulales</taxon>
        <taxon>Auriscalpiaceae</taxon>
        <taxon>Artomyces</taxon>
    </lineage>
</organism>
<protein>
    <submittedName>
        <fullName evidence="1">Uncharacterized protein</fullName>
    </submittedName>
</protein>
<gene>
    <name evidence="1" type="ORF">BV25DRAFT_1913753</name>
</gene>
<keyword evidence="2" id="KW-1185">Reference proteome</keyword>
<name>A0ACB8T9H5_9AGAM</name>
<dbReference type="EMBL" id="MU277196">
    <property type="protein sequence ID" value="KAI0065112.1"/>
    <property type="molecule type" value="Genomic_DNA"/>
</dbReference>
<evidence type="ECO:0000313" key="2">
    <source>
        <dbReference type="Proteomes" id="UP000814140"/>
    </source>
</evidence>
<sequence>MSGPTSSSKYGVQTDAVNILGPGVFSLFVQGLQTGVLITQSIHFWERSKEESRLVKLLVAFVSVVAGAQSIVSFYEFWDVYVTHFGELVILYGSFGAVNASKTPLIALLLGSISTSLVVTHDYFHRNYTKPDESIYVPYVLCLVFSALVDITLSCILLSYLCSSLKRIHTERIRRRVYSLMISMWEASLPPSACAVAIVIAYIIFVVHVQYQFWVIGLQSILGKLHVISLFFILYAIPSSFH</sequence>
<reference evidence="1" key="2">
    <citation type="journal article" date="2022" name="New Phytol.">
        <title>Evolutionary transition to the ectomycorrhizal habit in the genomes of a hyperdiverse lineage of mushroom-forming fungi.</title>
        <authorList>
            <person name="Looney B."/>
            <person name="Miyauchi S."/>
            <person name="Morin E."/>
            <person name="Drula E."/>
            <person name="Courty P.E."/>
            <person name="Kohler A."/>
            <person name="Kuo A."/>
            <person name="LaButti K."/>
            <person name="Pangilinan J."/>
            <person name="Lipzen A."/>
            <person name="Riley R."/>
            <person name="Andreopoulos W."/>
            <person name="He G."/>
            <person name="Johnson J."/>
            <person name="Nolan M."/>
            <person name="Tritt A."/>
            <person name="Barry K.W."/>
            <person name="Grigoriev I.V."/>
            <person name="Nagy L.G."/>
            <person name="Hibbett D."/>
            <person name="Henrissat B."/>
            <person name="Matheny P.B."/>
            <person name="Labbe J."/>
            <person name="Martin F.M."/>
        </authorList>
    </citation>
    <scope>NUCLEOTIDE SEQUENCE</scope>
    <source>
        <strain evidence="1">HHB10654</strain>
    </source>
</reference>
<dbReference type="Proteomes" id="UP000814140">
    <property type="component" value="Unassembled WGS sequence"/>
</dbReference>